<evidence type="ECO:0000313" key="3">
    <source>
        <dbReference type="Proteomes" id="UP000030765"/>
    </source>
</evidence>
<dbReference type="VEuPathDB" id="VectorBase:ASIC003428"/>
<reference evidence="2" key="2">
    <citation type="submission" date="2020-05" db="UniProtKB">
        <authorList>
            <consortium name="EnsemblMetazoa"/>
        </authorList>
    </citation>
    <scope>IDENTIFICATION</scope>
</reference>
<dbReference type="EMBL" id="KE524776">
    <property type="protein sequence ID" value="KFB36297.1"/>
    <property type="molecule type" value="Genomic_DNA"/>
</dbReference>
<gene>
    <name evidence="1" type="ORF">ZHAS_00003428</name>
</gene>
<dbReference type="Proteomes" id="UP000030765">
    <property type="component" value="Unassembled WGS sequence"/>
</dbReference>
<sequence length="70" mass="7302">MRFGAAQTSSGQLQVRQGVGGSANLLANSLGSDAAMSESIDSLHHSSHSPNSAFSTALDYIMTPLWMFAS</sequence>
<evidence type="ECO:0000313" key="2">
    <source>
        <dbReference type="EnsemblMetazoa" id="ASIC003428-PA"/>
    </source>
</evidence>
<protein>
    <submittedName>
        <fullName evidence="1 2">Uncharacterized protein</fullName>
    </submittedName>
</protein>
<proteinExistence type="predicted"/>
<evidence type="ECO:0000313" key="1">
    <source>
        <dbReference type="EMBL" id="KFB36297.1"/>
    </source>
</evidence>
<dbReference type="EnsemblMetazoa" id="ASIC003428-RA">
    <property type="protein sequence ID" value="ASIC003428-PA"/>
    <property type="gene ID" value="ASIC003428"/>
</dbReference>
<keyword evidence="3" id="KW-1185">Reference proteome</keyword>
<dbReference type="AlphaFoldDB" id="A0A084VEA3"/>
<reference evidence="1 3" key="1">
    <citation type="journal article" date="2014" name="BMC Genomics">
        <title>Genome sequence of Anopheles sinensis provides insight into genetics basis of mosquito competence for malaria parasites.</title>
        <authorList>
            <person name="Zhou D."/>
            <person name="Zhang D."/>
            <person name="Ding G."/>
            <person name="Shi L."/>
            <person name="Hou Q."/>
            <person name="Ye Y."/>
            <person name="Xu Y."/>
            <person name="Zhou H."/>
            <person name="Xiong C."/>
            <person name="Li S."/>
            <person name="Yu J."/>
            <person name="Hong S."/>
            <person name="Yu X."/>
            <person name="Zou P."/>
            <person name="Chen C."/>
            <person name="Chang X."/>
            <person name="Wang W."/>
            <person name="Lv Y."/>
            <person name="Sun Y."/>
            <person name="Ma L."/>
            <person name="Shen B."/>
            <person name="Zhu C."/>
        </authorList>
    </citation>
    <scope>NUCLEOTIDE SEQUENCE [LARGE SCALE GENOMIC DNA]</scope>
</reference>
<name>A0A084VEA3_ANOSI</name>
<dbReference type="EMBL" id="ATLV01012265">
    <property type="status" value="NOT_ANNOTATED_CDS"/>
    <property type="molecule type" value="Genomic_DNA"/>
</dbReference>
<organism evidence="1">
    <name type="scientific">Anopheles sinensis</name>
    <name type="common">Mosquito</name>
    <dbReference type="NCBI Taxonomy" id="74873"/>
    <lineage>
        <taxon>Eukaryota</taxon>
        <taxon>Metazoa</taxon>
        <taxon>Ecdysozoa</taxon>
        <taxon>Arthropoda</taxon>
        <taxon>Hexapoda</taxon>
        <taxon>Insecta</taxon>
        <taxon>Pterygota</taxon>
        <taxon>Neoptera</taxon>
        <taxon>Endopterygota</taxon>
        <taxon>Diptera</taxon>
        <taxon>Nematocera</taxon>
        <taxon>Culicoidea</taxon>
        <taxon>Culicidae</taxon>
        <taxon>Anophelinae</taxon>
        <taxon>Anopheles</taxon>
    </lineage>
</organism>
<accession>A0A084VEA3</accession>